<dbReference type="AlphaFoldDB" id="A0A822XHJ2"/>
<evidence type="ECO:0000313" key="1">
    <source>
        <dbReference type="EMBL" id="DAD19850.1"/>
    </source>
</evidence>
<protein>
    <submittedName>
        <fullName evidence="1">Uncharacterized protein</fullName>
    </submittedName>
</protein>
<keyword evidence="2" id="KW-1185">Reference proteome</keyword>
<organism evidence="1 2">
    <name type="scientific">Nelumbo nucifera</name>
    <name type="common">Sacred lotus</name>
    <dbReference type="NCBI Taxonomy" id="4432"/>
    <lineage>
        <taxon>Eukaryota</taxon>
        <taxon>Viridiplantae</taxon>
        <taxon>Streptophyta</taxon>
        <taxon>Embryophyta</taxon>
        <taxon>Tracheophyta</taxon>
        <taxon>Spermatophyta</taxon>
        <taxon>Magnoliopsida</taxon>
        <taxon>Proteales</taxon>
        <taxon>Nelumbonaceae</taxon>
        <taxon>Nelumbo</taxon>
    </lineage>
</organism>
<dbReference type="Proteomes" id="UP000607653">
    <property type="component" value="Unassembled WGS sequence"/>
</dbReference>
<sequence length="134" mass="15002">MEETKGELEKAHDETIAAFNLSPEIESEKIDFAVLFVRKGFRLCRLLLDTLLDHPVNKLKVINAFKDLILVANVDSEAKEEDAKVVVVRSKSMTPRKTRSLVTSPPNDPLVFQSFGCTFQVGVLGFVVTNTTFF</sequence>
<name>A0A822XHJ2_NELNU</name>
<evidence type="ECO:0000313" key="2">
    <source>
        <dbReference type="Proteomes" id="UP000607653"/>
    </source>
</evidence>
<gene>
    <name evidence="1" type="ORF">HUJ06_021313</name>
</gene>
<accession>A0A822XHJ2</accession>
<proteinExistence type="predicted"/>
<comment type="caution">
    <text evidence="1">The sequence shown here is derived from an EMBL/GenBank/DDBJ whole genome shotgun (WGS) entry which is preliminary data.</text>
</comment>
<dbReference type="EMBL" id="DUZY01000001">
    <property type="protein sequence ID" value="DAD19850.1"/>
    <property type="molecule type" value="Genomic_DNA"/>
</dbReference>
<reference evidence="1 2" key="1">
    <citation type="journal article" date="2020" name="Mol. Biol. Evol.">
        <title>Distinct Expression and Methylation Patterns for Genes with Different Fates following a Single Whole-Genome Duplication in Flowering Plants.</title>
        <authorList>
            <person name="Shi T."/>
            <person name="Rahmani R.S."/>
            <person name="Gugger P.F."/>
            <person name="Wang M."/>
            <person name="Li H."/>
            <person name="Zhang Y."/>
            <person name="Li Z."/>
            <person name="Wang Q."/>
            <person name="Van de Peer Y."/>
            <person name="Marchal K."/>
            <person name="Chen J."/>
        </authorList>
    </citation>
    <scope>NUCLEOTIDE SEQUENCE [LARGE SCALE GENOMIC DNA]</scope>
    <source>
        <tissue evidence="1">Leaf</tissue>
    </source>
</reference>